<feature type="region of interest" description="Disordered" evidence="4">
    <location>
        <begin position="365"/>
        <end position="411"/>
    </location>
</feature>
<evidence type="ECO:0000256" key="1">
    <source>
        <dbReference type="ARBA" id="ARBA00022679"/>
    </source>
</evidence>
<dbReference type="InterPro" id="IPR008949">
    <property type="entry name" value="Isoprenoid_synthase_dom_sf"/>
</dbReference>
<evidence type="ECO:0000256" key="4">
    <source>
        <dbReference type="SAM" id="MobiDB-lite"/>
    </source>
</evidence>
<dbReference type="Pfam" id="PF00348">
    <property type="entry name" value="polyprenyl_synt"/>
    <property type="match status" value="1"/>
</dbReference>
<keyword evidence="1" id="KW-0808">Transferase</keyword>
<dbReference type="PROSITE" id="PS00444">
    <property type="entry name" value="POLYPRENYL_SYNTHASE_2"/>
    <property type="match status" value="1"/>
</dbReference>
<organism evidence="5 6">
    <name type="scientific">Diaporthe australafricana</name>
    <dbReference type="NCBI Taxonomy" id="127596"/>
    <lineage>
        <taxon>Eukaryota</taxon>
        <taxon>Fungi</taxon>
        <taxon>Dikarya</taxon>
        <taxon>Ascomycota</taxon>
        <taxon>Pezizomycotina</taxon>
        <taxon>Sordariomycetes</taxon>
        <taxon>Sordariomycetidae</taxon>
        <taxon>Diaporthales</taxon>
        <taxon>Diaporthaceae</taxon>
        <taxon>Diaporthe</taxon>
    </lineage>
</organism>
<gene>
    <name evidence="5" type="ORF">Daus18300_007570</name>
</gene>
<dbReference type="Proteomes" id="UP001583177">
    <property type="component" value="Unassembled WGS sequence"/>
</dbReference>
<dbReference type="Pfam" id="PF19086">
    <property type="entry name" value="Terpene_syn_C_2"/>
    <property type="match status" value="1"/>
</dbReference>
<evidence type="ECO:0008006" key="7">
    <source>
        <dbReference type="Google" id="ProtNLM"/>
    </source>
</evidence>
<feature type="compositionally biased region" description="Low complexity" evidence="4">
    <location>
        <begin position="389"/>
        <end position="404"/>
    </location>
</feature>
<keyword evidence="6" id="KW-1185">Reference proteome</keyword>
<keyword evidence="2" id="KW-0479">Metal-binding</keyword>
<evidence type="ECO:0000313" key="5">
    <source>
        <dbReference type="EMBL" id="KAL1864555.1"/>
    </source>
</evidence>
<dbReference type="SUPFAM" id="SSF48576">
    <property type="entry name" value="Terpenoid synthases"/>
    <property type="match status" value="2"/>
</dbReference>
<dbReference type="PROSITE" id="PS00723">
    <property type="entry name" value="POLYPRENYL_SYNTHASE_1"/>
    <property type="match status" value="1"/>
</dbReference>
<dbReference type="PANTHER" id="PTHR12001">
    <property type="entry name" value="GERANYLGERANYL PYROPHOSPHATE SYNTHASE"/>
    <property type="match status" value="1"/>
</dbReference>
<dbReference type="PANTHER" id="PTHR12001:SF72">
    <property type="entry name" value="THIJ_PFPI FAMILY PROTEIN (AFU_ORTHOLOGUE AFUA_3G01210)-RELATED"/>
    <property type="match status" value="1"/>
</dbReference>
<evidence type="ECO:0000256" key="2">
    <source>
        <dbReference type="ARBA" id="ARBA00022723"/>
    </source>
</evidence>
<keyword evidence="3" id="KW-0460">Magnesium</keyword>
<name>A0ABR3WM78_9PEZI</name>
<sequence>MEFKYSEVVDPSTYHTEGLCDGIDVRMNKHTFLEDRGAIRAHEDWNKHIAPCREYRGTLGPRFSFISVAVPECIPERLEVISYANEFAFLHDDVTDQVSYDTGEVENNEMMTAFLEAANTGTIDTSTPDTRREGKKRIQSQLFLEMLAIDPECAKTTMKSWARFVEVGSSRQHETRFVELVKYIPYRIMDVGEMFWFGLVTFGLGLHIPDHELDLCRQLMSHAWIAVGLQNDIWSWPKEQDAAALQGKDHVVNAIWVLMQEHRTDVDGAMQICRKLIVDHVAKYLDVIEATKNDESISLDLRKYLDAMLYSISGNVVWSLECPRYNPDINFNKTQLEWMREGMPPPPESSPSLLSNLEAVSDRLEFSTTADESDSTVDSYKSGDTPQDSSQSSVSSRSLSRKSSAAVQETHTHTVFEREVLEAPYKYIASMPSKGVRDQFIDALNEWLRVPHDKVQLIKHAICTLHNASLLLDDFQDNSPLRRGKPATHTMFGQAQTVNTAAYSIVEVIGQIMEFSTGNCAREIINSITTLFQGQAMDLFWTHNGRIPLEEEYYRMVDQKTGQLFQIATDLMLDVAGDAVPKAELQTLLLGLTTLLGRCFQIRDDYQNLVSADYIKQKGFCEDLDEGKWSLPLIYLFQTQPSNMAVLNMLSTGRKNGGMTLEQKQFVLEAIDEVKGLEYASSVMVDMHLQLCAEVQKIEHLLGFSNPNMRVVLELLRV</sequence>
<dbReference type="Gene3D" id="1.10.600.10">
    <property type="entry name" value="Farnesyl Diphosphate Synthase"/>
    <property type="match status" value="2"/>
</dbReference>
<evidence type="ECO:0000256" key="3">
    <source>
        <dbReference type="ARBA" id="ARBA00022842"/>
    </source>
</evidence>
<dbReference type="EMBL" id="JAWRVE010000067">
    <property type="protein sequence ID" value="KAL1864555.1"/>
    <property type="molecule type" value="Genomic_DNA"/>
</dbReference>
<proteinExistence type="predicted"/>
<dbReference type="InterPro" id="IPR000092">
    <property type="entry name" value="Polyprenyl_synt"/>
</dbReference>
<protein>
    <recommendedName>
        <fullName evidence="7">Fusicoccadiene synthase</fullName>
    </recommendedName>
</protein>
<accession>A0ABR3WM78</accession>
<dbReference type="InterPro" id="IPR033749">
    <property type="entry name" value="Polyprenyl_synt_CS"/>
</dbReference>
<reference evidence="5 6" key="1">
    <citation type="journal article" date="2024" name="IMA Fungus">
        <title>IMA Genome - F19 : A genome assembly and annotation guide to empower mycologists, including annotated draft genome sequences of Ceratocystis pirilliformis, Diaporthe australafricana, Fusarium ophioides, Paecilomyces lecythidis, and Sporothrix stenoceras.</title>
        <authorList>
            <person name="Aylward J."/>
            <person name="Wilson A.M."/>
            <person name="Visagie C.M."/>
            <person name="Spraker J."/>
            <person name="Barnes I."/>
            <person name="Buitendag C."/>
            <person name="Ceriani C."/>
            <person name="Del Mar Angel L."/>
            <person name="du Plessis D."/>
            <person name="Fuchs T."/>
            <person name="Gasser K."/>
            <person name="Kramer D."/>
            <person name="Li W."/>
            <person name="Munsamy K."/>
            <person name="Piso A."/>
            <person name="Price J.L."/>
            <person name="Sonnekus B."/>
            <person name="Thomas C."/>
            <person name="van der Nest A."/>
            <person name="van Dijk A."/>
            <person name="van Heerden A."/>
            <person name="van Vuuren N."/>
            <person name="Yilmaz N."/>
            <person name="Duong T.A."/>
            <person name="van der Merwe N.A."/>
            <person name="Wingfield M.J."/>
            <person name="Wingfield B.D."/>
        </authorList>
    </citation>
    <scope>NUCLEOTIDE SEQUENCE [LARGE SCALE GENOMIC DNA]</scope>
    <source>
        <strain evidence="5 6">CMW 18300</strain>
    </source>
</reference>
<comment type="caution">
    <text evidence="5">The sequence shown here is derived from an EMBL/GenBank/DDBJ whole genome shotgun (WGS) entry which is preliminary data.</text>
</comment>
<feature type="compositionally biased region" description="Polar residues" evidence="4">
    <location>
        <begin position="366"/>
        <end position="388"/>
    </location>
</feature>
<evidence type="ECO:0000313" key="6">
    <source>
        <dbReference type="Proteomes" id="UP001583177"/>
    </source>
</evidence>